<dbReference type="Pfam" id="PF00982">
    <property type="entry name" value="Glyco_transf_20"/>
    <property type="match status" value="1"/>
</dbReference>
<proteinExistence type="inferred from homology"/>
<organism evidence="2 3">
    <name type="scientific">Acinetobacter variabilis</name>
    <dbReference type="NCBI Taxonomy" id="70346"/>
    <lineage>
        <taxon>Bacteria</taxon>
        <taxon>Pseudomonadati</taxon>
        <taxon>Pseudomonadota</taxon>
        <taxon>Gammaproteobacteria</taxon>
        <taxon>Moraxellales</taxon>
        <taxon>Moraxellaceae</taxon>
        <taxon>Acinetobacter</taxon>
    </lineage>
</organism>
<dbReference type="GO" id="GO:0003825">
    <property type="term" value="F:alpha,alpha-trehalose-phosphate synthase (UDP-forming) activity"/>
    <property type="evidence" value="ECO:0007669"/>
    <property type="project" value="TreeGrafter"/>
</dbReference>
<comment type="similarity">
    <text evidence="1">Belongs to the glycosyltransferase 20 family.</text>
</comment>
<reference evidence="2 3" key="1">
    <citation type="submission" date="2020-08" db="EMBL/GenBank/DDBJ databases">
        <title>Emergence of ISAba1-mediated novel tet(X) in Acinetobacter variabilis from a chicken farm.</title>
        <authorList>
            <person name="Peng K."/>
            <person name="Li R."/>
        </authorList>
    </citation>
    <scope>NUCLEOTIDE SEQUENCE [LARGE SCALE GENOMIC DNA]</scope>
    <source>
        <strain evidence="2 3">XM9F202-2</strain>
    </source>
</reference>
<dbReference type="GO" id="GO:0005992">
    <property type="term" value="P:trehalose biosynthetic process"/>
    <property type="evidence" value="ECO:0007669"/>
    <property type="project" value="InterPro"/>
</dbReference>
<sequence length="477" mass="55372">MSKLIVLSNRVNLPNPESMKAGGLAVALQDALQDIGGIWVGWNGSRVDQNKEQKFQILKHQNVEYHTSALSEAQYQGYYCGFSNNALWPLMHDQHQRVEYQPQDFKTYKDVNLRFAKHLKQVASPHDIIWIHDYHFLSVAHYCRKLGMRNRIGFFLHIPFPELKLWQTLPPYQELARHLGDFDVIGLQTPRDQANCIDFLEQVLNIQHCNDEILSYQSKRIYVKAYPIGVHPAQIQKQAAESQVTDLPFDLDKAHAHKTIISVDRIDYSKGLLEKIHAFQELLDEQPEFKNQFQQLQIACPCRLDVNSYKKLYEQFQAAVQNLNHQHGNADWLPFDCSYDTLGHEALMQLYRKADICWVNSIRDGMNLVAKEYIAAQDPLDPGVLILSKYAGAAEQMKEALLVDPYDQDSMAKALKRALRMPKSERLERYRYLQQGLKNFDIIRWRDQFLSDLKKSQSLRIYRPVAKGISTQFNMHA</sequence>
<dbReference type="EMBL" id="CP060811">
    <property type="protein sequence ID" value="QQN88820.1"/>
    <property type="molecule type" value="Genomic_DNA"/>
</dbReference>
<evidence type="ECO:0000256" key="1">
    <source>
        <dbReference type="ARBA" id="ARBA00008799"/>
    </source>
</evidence>
<dbReference type="Gene3D" id="3.40.50.2000">
    <property type="entry name" value="Glycogen Phosphorylase B"/>
    <property type="match status" value="2"/>
</dbReference>
<dbReference type="PANTHER" id="PTHR10788">
    <property type="entry name" value="TREHALOSE-6-PHOSPHATE SYNTHASE"/>
    <property type="match status" value="1"/>
</dbReference>
<dbReference type="AlphaFoldDB" id="A0A7T7WJD6"/>
<accession>A0A7T7WJD6</accession>
<dbReference type="RefSeq" id="WP_180053701.1">
    <property type="nucleotide sequence ID" value="NZ_CP060811.1"/>
</dbReference>
<evidence type="ECO:0000313" key="3">
    <source>
        <dbReference type="Proteomes" id="UP000596079"/>
    </source>
</evidence>
<dbReference type="Proteomes" id="UP000596079">
    <property type="component" value="Chromosome"/>
</dbReference>
<dbReference type="InterPro" id="IPR001830">
    <property type="entry name" value="Glyco_trans_20"/>
</dbReference>
<protein>
    <submittedName>
        <fullName evidence="2">Trehalose-6-phosphate synthase</fullName>
    </submittedName>
</protein>
<dbReference type="SUPFAM" id="SSF53756">
    <property type="entry name" value="UDP-Glycosyltransferase/glycogen phosphorylase"/>
    <property type="match status" value="1"/>
</dbReference>
<dbReference type="CDD" id="cd03788">
    <property type="entry name" value="GT20_TPS"/>
    <property type="match status" value="1"/>
</dbReference>
<name>A0A7T7WJD6_9GAMM</name>
<evidence type="ECO:0000313" key="2">
    <source>
        <dbReference type="EMBL" id="QQN88820.1"/>
    </source>
</evidence>
<dbReference type="PANTHER" id="PTHR10788:SF106">
    <property type="entry name" value="BCDNA.GH08860"/>
    <property type="match status" value="1"/>
</dbReference>
<gene>
    <name evidence="2" type="ORF">IAQ69_03815</name>
</gene>